<evidence type="ECO:0000256" key="3">
    <source>
        <dbReference type="ARBA" id="ARBA00004906"/>
    </source>
</evidence>
<dbReference type="Gene3D" id="3.90.1750.10">
    <property type="entry name" value="Hect, E3 ligase catalytic domains"/>
    <property type="match status" value="1"/>
</dbReference>
<dbReference type="GO" id="GO:0000209">
    <property type="term" value="P:protein polyubiquitination"/>
    <property type="evidence" value="ECO:0007669"/>
    <property type="project" value="TreeGrafter"/>
</dbReference>
<dbReference type="Proteomes" id="UP000664203">
    <property type="component" value="Unassembled WGS sequence"/>
</dbReference>
<evidence type="ECO:0000256" key="6">
    <source>
        <dbReference type="ARBA" id="ARBA00022679"/>
    </source>
</evidence>
<dbReference type="OrthoDB" id="8068875at2759"/>
<comment type="similarity">
    <text evidence="10">Belongs to the UPL family. TOM1/PTR1 subfamily.</text>
</comment>
<dbReference type="GO" id="GO:0005737">
    <property type="term" value="C:cytoplasm"/>
    <property type="evidence" value="ECO:0007669"/>
    <property type="project" value="TreeGrafter"/>
</dbReference>
<feature type="region of interest" description="Disordered" evidence="12">
    <location>
        <begin position="300"/>
        <end position="350"/>
    </location>
</feature>
<feature type="region of interest" description="Disordered" evidence="12">
    <location>
        <begin position="215"/>
        <end position="239"/>
    </location>
</feature>
<keyword evidence="5" id="KW-0813">Transport</keyword>
<feature type="compositionally biased region" description="Low complexity" evidence="12">
    <location>
        <begin position="2183"/>
        <end position="2195"/>
    </location>
</feature>
<dbReference type="EC" id="2.3.2.26" evidence="4"/>
<dbReference type="SUPFAM" id="SSF48371">
    <property type="entry name" value="ARM repeat"/>
    <property type="match status" value="1"/>
</dbReference>
<feature type="region of interest" description="Disordered" evidence="12">
    <location>
        <begin position="2054"/>
        <end position="2126"/>
    </location>
</feature>
<feature type="region of interest" description="Disordered" evidence="12">
    <location>
        <begin position="3153"/>
        <end position="3182"/>
    </location>
</feature>
<dbReference type="FunFam" id="3.30.2160.10:FF:000001">
    <property type="entry name" value="E3 ubiquitin-protein ligase NEDD4-like"/>
    <property type="match status" value="1"/>
</dbReference>
<dbReference type="Pfam" id="PF14377">
    <property type="entry name" value="UBM"/>
    <property type="match status" value="3"/>
</dbReference>
<dbReference type="UniPathway" id="UPA00143"/>
<name>A0A8H3J9U2_9LECA</name>
<feature type="region of interest" description="Disordered" evidence="12">
    <location>
        <begin position="2899"/>
        <end position="2924"/>
    </location>
</feature>
<keyword evidence="6" id="KW-0808">Transferase</keyword>
<evidence type="ECO:0000256" key="7">
    <source>
        <dbReference type="ARBA" id="ARBA00022786"/>
    </source>
</evidence>
<evidence type="ECO:0000256" key="5">
    <source>
        <dbReference type="ARBA" id="ARBA00022448"/>
    </source>
</evidence>
<dbReference type="PROSITE" id="PS50237">
    <property type="entry name" value="HECT"/>
    <property type="match status" value="1"/>
</dbReference>
<feature type="compositionally biased region" description="Basic residues" evidence="12">
    <location>
        <begin position="2733"/>
        <end position="2743"/>
    </location>
</feature>
<feature type="compositionally biased region" description="Basic and acidic residues" evidence="12">
    <location>
        <begin position="1204"/>
        <end position="1220"/>
    </location>
</feature>
<dbReference type="GO" id="GO:0005634">
    <property type="term" value="C:nucleus"/>
    <property type="evidence" value="ECO:0007669"/>
    <property type="project" value="UniProtKB-SubCell"/>
</dbReference>
<dbReference type="Pfam" id="PF00632">
    <property type="entry name" value="HECT"/>
    <property type="match status" value="1"/>
</dbReference>
<dbReference type="InterPro" id="IPR025527">
    <property type="entry name" value="HUWE1/Rev1_UBM"/>
</dbReference>
<comment type="subcellular location">
    <subcellularLocation>
        <location evidence="2">Nucleus</location>
    </subcellularLocation>
</comment>
<keyword evidence="7 11" id="KW-0833">Ubl conjugation pathway</keyword>
<feature type="compositionally biased region" description="Basic and acidic residues" evidence="12">
    <location>
        <begin position="3153"/>
        <end position="3167"/>
    </location>
</feature>
<dbReference type="Pfam" id="PF06012">
    <property type="entry name" value="DUF908"/>
    <property type="match status" value="1"/>
</dbReference>
<feature type="region of interest" description="Disordered" evidence="12">
    <location>
        <begin position="3504"/>
        <end position="3560"/>
    </location>
</feature>
<feature type="domain" description="HECT" evidence="13">
    <location>
        <begin position="3862"/>
        <end position="4198"/>
    </location>
</feature>
<dbReference type="InterPro" id="IPR010314">
    <property type="entry name" value="E3_Ub_ligase_DUF913"/>
</dbReference>
<feature type="compositionally biased region" description="Basic and acidic residues" evidence="12">
    <location>
        <begin position="2089"/>
        <end position="2102"/>
    </location>
</feature>
<feature type="region of interest" description="Disordered" evidence="12">
    <location>
        <begin position="2667"/>
        <end position="2744"/>
    </location>
</feature>
<comment type="catalytic activity">
    <reaction evidence="1">
        <text>S-ubiquitinyl-[E2 ubiquitin-conjugating enzyme]-L-cysteine + [acceptor protein]-L-lysine = [E2 ubiquitin-conjugating enzyme]-L-cysteine + N(6)-ubiquitinyl-[acceptor protein]-L-lysine.</text>
        <dbReference type="EC" id="2.3.2.26"/>
    </reaction>
</comment>
<feature type="compositionally biased region" description="Basic and acidic residues" evidence="12">
    <location>
        <begin position="3537"/>
        <end position="3557"/>
    </location>
</feature>
<feature type="compositionally biased region" description="Acidic residues" evidence="12">
    <location>
        <begin position="2595"/>
        <end position="2607"/>
    </location>
</feature>
<dbReference type="FunFam" id="3.90.1750.10:FF:000003">
    <property type="entry name" value="E3 ubiquitin-protein ligase UPL1"/>
    <property type="match status" value="1"/>
</dbReference>
<reference evidence="14" key="1">
    <citation type="submission" date="2021-03" db="EMBL/GenBank/DDBJ databases">
        <authorList>
            <person name="Tagirdzhanova G."/>
        </authorList>
    </citation>
    <scope>NUCLEOTIDE SEQUENCE</scope>
</reference>
<dbReference type="GO" id="GO:0006511">
    <property type="term" value="P:ubiquitin-dependent protein catabolic process"/>
    <property type="evidence" value="ECO:0007669"/>
    <property type="project" value="TreeGrafter"/>
</dbReference>
<feature type="region of interest" description="Disordered" evidence="12">
    <location>
        <begin position="2148"/>
        <end position="2195"/>
    </location>
</feature>
<protein>
    <recommendedName>
        <fullName evidence="4">HECT-type E3 ubiquitin transferase</fullName>
        <ecNumber evidence="4">2.3.2.26</ecNumber>
    </recommendedName>
</protein>
<keyword evidence="9" id="KW-0539">Nucleus</keyword>
<dbReference type="FunFam" id="3.30.2410.10:FF:000004">
    <property type="entry name" value="E3 ubiquitin-protein ligase HUWE1, variant"/>
    <property type="match status" value="1"/>
</dbReference>
<feature type="region of interest" description="Disordered" evidence="12">
    <location>
        <begin position="2962"/>
        <end position="3032"/>
    </location>
</feature>
<keyword evidence="8" id="KW-0509">mRNA transport</keyword>
<dbReference type="PANTHER" id="PTHR11254">
    <property type="entry name" value="HECT DOMAIN UBIQUITIN-PROTEIN LIGASE"/>
    <property type="match status" value="1"/>
</dbReference>
<feature type="compositionally biased region" description="Polar residues" evidence="12">
    <location>
        <begin position="1633"/>
        <end position="1644"/>
    </location>
</feature>
<dbReference type="EMBL" id="CAJPDR010001036">
    <property type="protein sequence ID" value="CAF9943447.1"/>
    <property type="molecule type" value="Genomic_DNA"/>
</dbReference>
<comment type="caution">
    <text evidence="14">The sequence shown here is derived from an EMBL/GenBank/DDBJ whole genome shotgun (WGS) entry which is preliminary data.</text>
</comment>
<dbReference type="Gene3D" id="3.30.2160.10">
    <property type="entry name" value="Hect, E3 ligase catalytic domain"/>
    <property type="match status" value="1"/>
</dbReference>
<dbReference type="InterPro" id="IPR050409">
    <property type="entry name" value="E3_ubiq-protein_ligase"/>
</dbReference>
<organism evidence="14 15">
    <name type="scientific">Alectoria fallacina</name>
    <dbReference type="NCBI Taxonomy" id="1903189"/>
    <lineage>
        <taxon>Eukaryota</taxon>
        <taxon>Fungi</taxon>
        <taxon>Dikarya</taxon>
        <taxon>Ascomycota</taxon>
        <taxon>Pezizomycotina</taxon>
        <taxon>Lecanoromycetes</taxon>
        <taxon>OSLEUM clade</taxon>
        <taxon>Lecanoromycetidae</taxon>
        <taxon>Lecanorales</taxon>
        <taxon>Lecanorineae</taxon>
        <taxon>Parmeliaceae</taxon>
        <taxon>Alectoria</taxon>
    </lineage>
</organism>
<gene>
    <name evidence="14" type="ORF">ALECFALPRED_000365</name>
</gene>
<dbReference type="SUPFAM" id="SSF56204">
    <property type="entry name" value="Hect, E3 ligase catalytic domain"/>
    <property type="match status" value="1"/>
</dbReference>
<dbReference type="InterPro" id="IPR035983">
    <property type="entry name" value="Hect_E3_ubiquitin_ligase"/>
</dbReference>
<feature type="region of interest" description="Disordered" evidence="12">
    <location>
        <begin position="3465"/>
        <end position="3487"/>
    </location>
</feature>
<keyword evidence="15" id="KW-1185">Reference proteome</keyword>
<feature type="compositionally biased region" description="Polar residues" evidence="12">
    <location>
        <begin position="3504"/>
        <end position="3516"/>
    </location>
</feature>
<comment type="pathway">
    <text evidence="3">Protein modification; protein ubiquitination.</text>
</comment>
<dbReference type="InterPro" id="IPR016024">
    <property type="entry name" value="ARM-type_fold"/>
</dbReference>
<dbReference type="PANTHER" id="PTHR11254:SF67">
    <property type="entry name" value="E3 UBIQUITIN-PROTEIN LIGASE HUWE1"/>
    <property type="match status" value="1"/>
</dbReference>
<feature type="active site" description="Glycyl thioester intermediate" evidence="11">
    <location>
        <position position="4165"/>
    </location>
</feature>
<feature type="region of interest" description="Disordered" evidence="12">
    <location>
        <begin position="1189"/>
        <end position="1220"/>
    </location>
</feature>
<sequence length="4198" mass="466252">MGRIKKEAGPKHDETLPPAIADFVTTASTLSIPQLPGHFRSFPVRWAFPKGDVYHWIPLFNRFDNILEQFVREYGLNVGPQLRPFGCVLLLKGVAEENEVAKVTPTSESELNELGFGPDGDRQLVEDILNFSRKLLENCGNRSLYASSERLGDLLNTINFSLLSATLQLAARLAHRYYASRQKGAQTSQHLNNSLLQLHYNIDLEKMQKLANPFAKTSPSVSPIANSATPTVKGKEKAHTSKAIPIASVNANDLSALTQDLKTSVNWSAKHVPTTEKVSHHTSSWEDWGSVLLTYYQSAIVPKDDQKPPPTPTPTRRPSGLSRPSRLSSSDESPEATIITSNAKSEEPTVGGMRQVEISYSQIASSQMEDVLKDGLQNLPKDAHYELLTRVRNAKAIATSVSMRQELVKIRLLAITNLAYIYPDVLFQQKILQQDSDQPRRFQIAYQLADLVHPPGNGTSGIPLKLQTVALGTLEALAKQKTKASDVCAALNVNVNHGVLFYLLRKSVAEMASEDPESDESEERREAVFSLLECLPPSAPRTGENLIAAGLLDILIEILSLRTNKAERSQPKILNFLNAIVYTVRDALQSIANSKGLDTISDLIAYEVHSSLERAKNGEGLNPGYRSHVVDYQTPFFQQQTLRMLFKLINHLMANSPANFDRLLRNLIDSPQLLAGLKIVITNPKVFGSSIWSGAINIMSSFIHNEPTSYAVISEAGLSSGLLDAITLDSKPQSPMTIYELFISKDEVIRQGVTHANAGGIARFMKDDHCKTLRQAVYPSNHEILPASDSITAVPQAFGAICLHNTGLELFQKSGAIDSFFRIFESDDHIKVMLSPTESELLRMLGNSFDELVRHHPTLKMAVVINIMTMIERVREMCKSRAETKGCGAKLWLQAENGKLVPAGEHESTRPSITEDSDVENDDDVVMGEAFPARGEDPDSVVFDPEAIDEMDEKNGPSTAQRIEVVMRFLEGFFENSSLCSFFVEGNGANLVLELATLPSLPFDFNMQKGGEEVSKVVHIMVEQKPHLVLPALLQRTQETLDDLQTLYNYTGNDAFFSEFTSVAKGPTDNRNEGPFAPVGTTVLKSLVNVHTLTCILSEVFSAPIFGSRSSHTPFSQVNLADMYRNIIKSLGLLHRVCVWEEIFLLKRLPDAWKMGTNFKGFGMGSEEADAVFGFLNNGNETYGDVETTRATVPGLPSGNARSSDSKKPKSPSMEKDEKTAHFKNVRSLRYVLSQIPSAVVLFFQNLGKSLVAKRRLEPYARQNAYMVAEAMSKASLEQLRYEPVRKSACAEDRYAYWVVVLTSVSTLIIEGMFSACRGQEIDHDRCLGSPTDRPSSQVLTLLLQAFKNDGGLEAFKEVLETFFEAAKSLIKSTDETDRKARTIPIAGGIRIILSFFAQITMSKSITESNQTHAITSNERERGQLTYFLPSQFLVELRMTVLPVVKKMWDSDFVDKADVSIIKCLIEILRTVLEGSDEQGAFKRGDQQPAPRKAPFKIYPIHDDKKRSLTDLGYDPEVVQEALYRCQNTQTLAMEYCQALRNFPGAVRNPIPEYDQEKARRPTTATPQPSESGANPLEPDQAPQSDLNDATDRRFAGFEMDRETVNAILAQAGNRIVSQDQPQAPMLAAPATSAHSGDLTTSQADARVEVEEADGEDSGSSFRATPPPAPGVPPETGSSSNDVMIIDSLRSIVSEIPGRPNPLEMPERGPTMIGTRRLDEQSLSKSIPTAPESPKAPEPVTINDLDDGRITVRENLIDRALDVLNVHDDVTFELADLIQAAALKSSDAKQLRSDIGQTLVQSLISLQMEEDFRPAGKRIASYANLLALVLQEKEFFEATTEFLIENLEQLMGFIKIYSDPPEQASPWIGQILLVIEKILAEDVQPSKIEWSVPANEEIPEGAVIDMPPPLVSLDAKLQLFEAIDSILLGIGRDESLALSVIRVLVILTRNRVIASKLGEKRKIDRLFIMIKLLTGMTIDRLPSTFMLLLRHIVEDEATIRQIMRSEIMFRFETRTGRSTDTQSYVKQMYDLILRSPEIFVEVTNEKLEIPRYDSSQQSQILSLKPEVREPEEQEIKSTQDPTAAESSEDAVRELEGQNEENKPLNGDDEQAEVQKPRATETKAPIVEHPSGVIHYLLSQLLVYKEVPDPPDPQLAKSQEASAETSSGTSDIADSAVPSPAPGPNAASPAIAANVNSSDTKKAEKLEFKPEQHPIYVYRCFLLQCLAELLHCYNRTKIEFINFSRKADPKAMTPSKPRSAILNYLLNDVIPVGTLSHEDTIEYRKKNLTSNWAMSAIVSLCLRTSENGYPNKRDAVDEDDEPDLLFVRKFVLEHALKAYRDANASEEHPDVKYARLLDLADLFNRLLMGRLVPASGTPSPGVEEGFQKSIAKIMFEKNFIGALTGSIADIDLNFPPAKRAIKYILRPLKQLTATAIVLSESSSISSVPGTTDEDEISSATSVSDMDDDREETPDLFRHSTLGMFEPGRDQESSSESSEGDEEMYDDEYEEGMEYEDGMERDDEVISDEDEDLGEAGPIEGLHGDAGMDVEVVIDADDDEPSDDDEDQEDSEGMDEDNEIEVIDEITGDSENASLAEGEDEDWQDEDGEDIARYNEENDLDQGFSQDTQDAESAVRDIVREFGGPEAALQRLEGLEDGRGDLAMDLEEDIGGRYMDDVVGHEHDEEDEDDEDENEDDVDDEDVMFQPEYDDEEPGMPEPPFGWDPEDDPGMPLPRGHHHHHHHPRRMPDLWSSFPGSLNDPRSHLTHLSSYRSHRPAGAPRSNDDNTNPLLQRSVALEPLRGTRGQRSAGLSDAVASLDDYWVHGMDAGRRPRGMISADSPVSFLNSLIASVGRRGDIGGMGFSAVGGPGGAVQISIGGGAVGSALTLPRDIENLLGGVRGHTHHEPPRVNRDGNPQHAVVSPAVTSQRWQEESRLLFGNTHIEKAMRIMEHLLRILVPPAVEKKKREDEVSKRRAEEERQEREKLREEKLALEKAKREMAEQQEKAEREAREEAAAQAASEAEAVPPEGQEAGLTEDEGAMEGVEDTQAEVPAEIAENAEGPTAVEQPAAAGPSEPIERVRTTIRGRELDITGLGIDMAYLEALPEEIREEVLMSQLAIQRSEAAAAGEEPTDISREFLEALPPEIREELLQQEAQDRRRREREEARRRQQAAGGGGSARAEEMDPASFFASLDPALRQNVLMEQDEEMLAQLPEEIAAEARALGGNRPMHRFAGIAGRGGRANGLVRHILDGRPPQPAAKKPPRKQIVQMLDKAGVATLLRLMFVPQQGSSRQSLNGILHDVSRNRQNRAEVISLLLSILQDGSTDVNAIERSFTHLSLRAKQPVTQKTPQPLKRSLTGPMASIASNMEATPLMVIQQCLSALVSLTQYNPHIPAFFLEEHEITSAMKTKANRKGKAKENKASKFALNALLSLLDRKLIMESSGCMEQLSSLLQSVTHPLTMLLRKDKDKPEEPKAIEAPSTQLEPSAGFEGAIVDQAVQDLAQTAEPSTEESTSPMMDVQAEGETRQESSAGATEDQAKEEKMKKPADERAKKARDLTPPVVPEENLRLVVNILAARECSAKTFRDTLSTINNLSGIPGAKEIFGKGLIEQAQDLGHSILQDLDELVPQIKQAESGTDIQGMALAKFSPASSDQAKLLRVLTALDYLFDHKQIGGKATSAVDSKEELTEISTPKEDLLTTLYENPTFGSLWNKLSECLNSIRQGDGSLNVATILLPLIEALMVVCKNTTLKEIPLIKAAKEFAITSPPPESFMESLFFKFTEDHRKILNDLVRHNPKLMSGTFSLLVKNPKVLEFDNKRNYFTRRLHSRGTEARHPQPPLQLSVRRDQVFLDSFKNLSYKTGDEIKYGKLSIRFHGEEGVDAGGVTREWFQVLSRQMFNPDYALFIPVASDRTTFHPNKLSEVNEEHLMFFKFIGRIIGKALYEGRALDCHFSRAVYKRILGKTVSIKDMETLDLDYYKSLLWMLENDITEIITETFSVETDDFGVTEVVDLTENGRNIPVTEENKHEYVQLVVEYRLTGSVQAQLEMFLQGFHDIVPPELIAIFNEQELELLISGLPDIDVDDWKNHTEYHNYQASSPQIQWFWRAVRSFDKEERAKLLQFVTGTSKVPLNGFGQLEGMNGFSRFNIHRDYGNKDRLPSSHTCFNQLDLPEYESYEALRQQVYTAMTAGSEYFGFA</sequence>
<evidence type="ECO:0000256" key="4">
    <source>
        <dbReference type="ARBA" id="ARBA00012485"/>
    </source>
</evidence>
<feature type="compositionally biased region" description="Basic and acidic residues" evidence="12">
    <location>
        <begin position="2668"/>
        <end position="2681"/>
    </location>
</feature>
<dbReference type="Pfam" id="PF06025">
    <property type="entry name" value="DUF913"/>
    <property type="match status" value="1"/>
</dbReference>
<feature type="compositionally biased region" description="Acidic residues" evidence="12">
    <location>
        <begin position="2550"/>
        <end position="2586"/>
    </location>
</feature>
<feature type="region of interest" description="Disordered" evidence="12">
    <location>
        <begin position="1620"/>
        <end position="1681"/>
    </location>
</feature>
<feature type="region of interest" description="Disordered" evidence="12">
    <location>
        <begin position="2440"/>
        <end position="2631"/>
    </location>
</feature>
<feature type="compositionally biased region" description="Polar residues" evidence="12">
    <location>
        <begin position="215"/>
        <end position="230"/>
    </location>
</feature>
<evidence type="ECO:0000256" key="1">
    <source>
        <dbReference type="ARBA" id="ARBA00000885"/>
    </source>
</evidence>
<proteinExistence type="inferred from homology"/>
<feature type="compositionally biased region" description="Acidic residues" evidence="12">
    <location>
        <begin position="2682"/>
        <end position="2713"/>
    </location>
</feature>
<evidence type="ECO:0000259" key="13">
    <source>
        <dbReference type="PROSITE" id="PS50237"/>
    </source>
</evidence>
<dbReference type="InterPro" id="IPR010309">
    <property type="entry name" value="E3_Ub_ligase_DUF908"/>
</dbReference>
<feature type="compositionally biased region" description="Basic and acidic residues" evidence="12">
    <location>
        <begin position="2065"/>
        <end position="2077"/>
    </location>
</feature>
<feature type="compositionally biased region" description="Basic and acidic residues" evidence="12">
    <location>
        <begin position="3465"/>
        <end position="3476"/>
    </location>
</feature>
<dbReference type="SMART" id="SM00119">
    <property type="entry name" value="HECTc"/>
    <property type="match status" value="1"/>
</dbReference>
<evidence type="ECO:0000256" key="8">
    <source>
        <dbReference type="ARBA" id="ARBA00022816"/>
    </source>
</evidence>
<evidence type="ECO:0000313" key="14">
    <source>
        <dbReference type="EMBL" id="CAF9943447.1"/>
    </source>
</evidence>
<evidence type="ECO:0000256" key="10">
    <source>
        <dbReference type="ARBA" id="ARBA00034494"/>
    </source>
</evidence>
<feature type="compositionally biased region" description="Low complexity" evidence="12">
    <location>
        <begin position="3014"/>
        <end position="3023"/>
    </location>
</feature>
<evidence type="ECO:0000256" key="12">
    <source>
        <dbReference type="SAM" id="MobiDB-lite"/>
    </source>
</evidence>
<dbReference type="GO" id="GO:0051028">
    <property type="term" value="P:mRNA transport"/>
    <property type="evidence" value="ECO:0007669"/>
    <property type="project" value="UniProtKB-KW"/>
</dbReference>
<dbReference type="InterPro" id="IPR000569">
    <property type="entry name" value="HECT_dom"/>
</dbReference>
<evidence type="ECO:0000313" key="15">
    <source>
        <dbReference type="Proteomes" id="UP000664203"/>
    </source>
</evidence>
<accession>A0A8H3J9U2</accession>
<dbReference type="CDD" id="cd00078">
    <property type="entry name" value="HECTc"/>
    <property type="match status" value="1"/>
</dbReference>
<feature type="compositionally biased region" description="Low complexity" evidence="12">
    <location>
        <begin position="316"/>
        <end position="330"/>
    </location>
</feature>
<feature type="compositionally biased region" description="Basic and acidic residues" evidence="12">
    <location>
        <begin position="2962"/>
        <end position="3013"/>
    </location>
</feature>
<dbReference type="Gene3D" id="3.30.2410.10">
    <property type="entry name" value="Hect, E3 ligase catalytic domain"/>
    <property type="match status" value="1"/>
</dbReference>
<dbReference type="GO" id="GO:0061630">
    <property type="term" value="F:ubiquitin protein ligase activity"/>
    <property type="evidence" value="ECO:0007669"/>
    <property type="project" value="UniProtKB-EC"/>
</dbReference>
<feature type="compositionally biased region" description="Polar residues" evidence="12">
    <location>
        <begin position="2155"/>
        <end position="2171"/>
    </location>
</feature>
<feature type="compositionally biased region" description="Acidic residues" evidence="12">
    <location>
        <begin position="2496"/>
        <end position="2532"/>
    </location>
</feature>
<evidence type="ECO:0000256" key="11">
    <source>
        <dbReference type="PROSITE-ProRule" id="PRU00104"/>
    </source>
</evidence>
<evidence type="ECO:0000256" key="2">
    <source>
        <dbReference type="ARBA" id="ARBA00004123"/>
    </source>
</evidence>
<feature type="compositionally biased region" description="Polar residues" evidence="12">
    <location>
        <begin position="1563"/>
        <end position="1573"/>
    </location>
</feature>
<feature type="region of interest" description="Disordered" evidence="12">
    <location>
        <begin position="1547"/>
        <end position="1588"/>
    </location>
</feature>
<evidence type="ECO:0000256" key="9">
    <source>
        <dbReference type="ARBA" id="ARBA00023242"/>
    </source>
</evidence>